<dbReference type="AlphaFoldDB" id="A0A1I5C1H9"/>
<keyword evidence="2" id="KW-0808">Transferase</keyword>
<evidence type="ECO:0000313" key="2">
    <source>
        <dbReference type="EMBL" id="SFN80756.1"/>
    </source>
</evidence>
<dbReference type="RefSeq" id="WP_075011520.1">
    <property type="nucleotide sequence ID" value="NZ_FOWE01000001.1"/>
</dbReference>
<gene>
    <name evidence="2" type="ORF">SAMN05660359_00023</name>
</gene>
<dbReference type="Pfam" id="PF13581">
    <property type="entry name" value="HATPase_c_2"/>
    <property type="match status" value="1"/>
</dbReference>
<sequence length="169" mass="17540">MADSRGTPAQDGRRAERLELRVPTTPTQLPAVRAMAGDLAIRMDYDLDSVEDLRLAVDEACATLTAIALGDAPLTVVFETTRAGLHIDAWVPTAEGTQVPRDGFGWAVLQTLADNVDGRPATQATVPGGDGSDSAVAVISMDKYLPGQRLGELVGRAGGGTGSDLTVAP</sequence>
<evidence type="ECO:0000313" key="3">
    <source>
        <dbReference type="Proteomes" id="UP000183642"/>
    </source>
</evidence>
<organism evidence="2 3">
    <name type="scientific">Geodermatophilus obscurus</name>
    <dbReference type="NCBI Taxonomy" id="1861"/>
    <lineage>
        <taxon>Bacteria</taxon>
        <taxon>Bacillati</taxon>
        <taxon>Actinomycetota</taxon>
        <taxon>Actinomycetes</taxon>
        <taxon>Geodermatophilales</taxon>
        <taxon>Geodermatophilaceae</taxon>
        <taxon>Geodermatophilus</taxon>
    </lineage>
</organism>
<protein>
    <submittedName>
        <fullName evidence="2">Serine/threonine-protein kinase RsbW</fullName>
    </submittedName>
</protein>
<proteinExistence type="predicted"/>
<evidence type="ECO:0000259" key="1">
    <source>
        <dbReference type="Pfam" id="PF13581"/>
    </source>
</evidence>
<feature type="domain" description="Histidine kinase/HSP90-like ATPase" evidence="1">
    <location>
        <begin position="22"/>
        <end position="118"/>
    </location>
</feature>
<dbReference type="Gene3D" id="3.30.565.10">
    <property type="entry name" value="Histidine kinase-like ATPase, C-terminal domain"/>
    <property type="match status" value="1"/>
</dbReference>
<reference evidence="3" key="1">
    <citation type="submission" date="2016-10" db="EMBL/GenBank/DDBJ databases">
        <authorList>
            <person name="Varghese N."/>
            <person name="Submissions S."/>
        </authorList>
    </citation>
    <scope>NUCLEOTIDE SEQUENCE [LARGE SCALE GENOMIC DNA]</scope>
    <source>
        <strain evidence="3">DSM 43161</strain>
    </source>
</reference>
<accession>A0A1I5C1H9</accession>
<keyword evidence="3" id="KW-1185">Reference proteome</keyword>
<dbReference type="InterPro" id="IPR003594">
    <property type="entry name" value="HATPase_dom"/>
</dbReference>
<dbReference type="EMBL" id="FOWE01000001">
    <property type="protein sequence ID" value="SFN80756.1"/>
    <property type="molecule type" value="Genomic_DNA"/>
</dbReference>
<keyword evidence="2" id="KW-0418">Kinase</keyword>
<dbReference type="GO" id="GO:0016301">
    <property type="term" value="F:kinase activity"/>
    <property type="evidence" value="ECO:0007669"/>
    <property type="project" value="UniProtKB-KW"/>
</dbReference>
<name>A0A1I5C1H9_9ACTN</name>
<dbReference type="InterPro" id="IPR036890">
    <property type="entry name" value="HATPase_C_sf"/>
</dbReference>
<dbReference type="Proteomes" id="UP000183642">
    <property type="component" value="Unassembled WGS sequence"/>
</dbReference>